<evidence type="ECO:0000313" key="2">
    <source>
        <dbReference type="EMBL" id="NMG03625.1"/>
    </source>
</evidence>
<dbReference type="EMBL" id="WTVM01000065">
    <property type="protein sequence ID" value="NMG03625.1"/>
    <property type="molecule type" value="Genomic_DNA"/>
</dbReference>
<dbReference type="InterPro" id="IPR021327">
    <property type="entry name" value="DUF2934"/>
</dbReference>
<dbReference type="AlphaFoldDB" id="A0A972JA42"/>
<protein>
    <submittedName>
        <fullName evidence="2">DUF2934 domain-containing protein</fullName>
    </submittedName>
</protein>
<feature type="region of interest" description="Disordered" evidence="1">
    <location>
        <begin position="1"/>
        <end position="46"/>
    </location>
</feature>
<sequence>MTSRSNPLPEIQKPSVSPVSARGAGSKPRARVKKNSVQTAPTPVGDNERRRYVAEAAYYIAEQRGFVGGSAEEDWFAAEAEIERLLAPHRH</sequence>
<keyword evidence="3" id="KW-1185">Reference proteome</keyword>
<comment type="caution">
    <text evidence="2">The sequence shown here is derived from an EMBL/GenBank/DDBJ whole genome shotgun (WGS) entry which is preliminary data.</text>
</comment>
<dbReference type="Pfam" id="PF11154">
    <property type="entry name" value="DUF2934"/>
    <property type="match status" value="1"/>
</dbReference>
<evidence type="ECO:0000256" key="1">
    <source>
        <dbReference type="SAM" id="MobiDB-lite"/>
    </source>
</evidence>
<organism evidence="2 3">
    <name type="scientific">Azoarcus taiwanensis</name>
    <dbReference type="NCBI Taxonomy" id="666964"/>
    <lineage>
        <taxon>Bacteria</taxon>
        <taxon>Pseudomonadati</taxon>
        <taxon>Pseudomonadota</taxon>
        <taxon>Betaproteobacteria</taxon>
        <taxon>Rhodocyclales</taxon>
        <taxon>Zoogloeaceae</taxon>
        <taxon>Azoarcus</taxon>
    </lineage>
</organism>
<evidence type="ECO:0000313" key="3">
    <source>
        <dbReference type="Proteomes" id="UP000599523"/>
    </source>
</evidence>
<proteinExistence type="predicted"/>
<accession>A0A972JA42</accession>
<name>A0A972JA42_9RHOO</name>
<gene>
    <name evidence="2" type="ORF">GPA21_11660</name>
</gene>
<reference evidence="2" key="1">
    <citation type="submission" date="2019-12" db="EMBL/GenBank/DDBJ databases">
        <title>Comparative genomics gives insights into the taxonomy of the Azoarcus-Aromatoleum group and reveals separate origins of nif in the plant-associated Azoarcus and non-plant-associated Aromatoleum sub-groups.</title>
        <authorList>
            <person name="Lafos M."/>
            <person name="Maluk M."/>
            <person name="Batista M."/>
            <person name="Junghare M."/>
            <person name="Carmona M."/>
            <person name="Faoro H."/>
            <person name="Cruz L.M."/>
            <person name="Battistoni F."/>
            <person name="De Souza E."/>
            <person name="Pedrosa F."/>
            <person name="Chen W.-M."/>
            <person name="Poole P.S."/>
            <person name="Dixon R.A."/>
            <person name="James E.K."/>
        </authorList>
    </citation>
    <scope>NUCLEOTIDE SEQUENCE</scope>
    <source>
        <strain evidence="2">NSC3</strain>
    </source>
</reference>
<dbReference type="Proteomes" id="UP000599523">
    <property type="component" value="Unassembled WGS sequence"/>
</dbReference>